<dbReference type="Pfam" id="PF25087">
    <property type="entry name" value="GMPPB_C"/>
    <property type="match status" value="1"/>
</dbReference>
<dbReference type="Gene3D" id="3.90.550.10">
    <property type="entry name" value="Spore Coat Polysaccharide Biosynthesis Protein SpsA, Chain A"/>
    <property type="match status" value="1"/>
</dbReference>
<dbReference type="InterPro" id="IPR056729">
    <property type="entry name" value="GMPPB_C"/>
</dbReference>
<dbReference type="InterPro" id="IPR018357">
    <property type="entry name" value="Hexapep_transf_CS"/>
</dbReference>
<dbReference type="Pfam" id="PF00483">
    <property type="entry name" value="NTP_transferase"/>
    <property type="match status" value="1"/>
</dbReference>
<feature type="domain" description="Mannose-1-phosphate guanyltransferase C-terminal" evidence="4">
    <location>
        <begin position="284"/>
        <end position="421"/>
    </location>
</feature>
<organism evidence="5 6">
    <name type="scientific">Plectus sambesii</name>
    <dbReference type="NCBI Taxonomy" id="2011161"/>
    <lineage>
        <taxon>Eukaryota</taxon>
        <taxon>Metazoa</taxon>
        <taxon>Ecdysozoa</taxon>
        <taxon>Nematoda</taxon>
        <taxon>Chromadorea</taxon>
        <taxon>Plectida</taxon>
        <taxon>Plectina</taxon>
        <taxon>Plectoidea</taxon>
        <taxon>Plectidae</taxon>
        <taxon>Plectus</taxon>
    </lineage>
</organism>
<keyword evidence="2" id="KW-0808">Transferase</keyword>
<keyword evidence="5" id="KW-1185">Reference proteome</keyword>
<dbReference type="InterPro" id="IPR005835">
    <property type="entry name" value="NTP_transferase_dom"/>
</dbReference>
<protein>
    <submittedName>
        <fullName evidence="6">Nucleotidyl transferase domain-containing protein</fullName>
    </submittedName>
</protein>
<dbReference type="CDD" id="cd06428">
    <property type="entry name" value="M1P_guanylylT_A_like_N"/>
    <property type="match status" value="1"/>
</dbReference>
<dbReference type="InterPro" id="IPR011004">
    <property type="entry name" value="Trimer_LpxA-like_sf"/>
</dbReference>
<dbReference type="WBParaSite" id="PSAMB.scaffold2254size24321.g17047.t1">
    <property type="protein sequence ID" value="PSAMB.scaffold2254size24321.g17047.t1"/>
    <property type="gene ID" value="PSAMB.scaffold2254size24321.g17047"/>
</dbReference>
<evidence type="ECO:0000313" key="6">
    <source>
        <dbReference type="WBParaSite" id="PSAMB.scaffold2254size24321.g17047.t1"/>
    </source>
</evidence>
<evidence type="ECO:0000256" key="2">
    <source>
        <dbReference type="ARBA" id="ARBA00022679"/>
    </source>
</evidence>
<accession>A0A914VP99</accession>
<dbReference type="PANTHER" id="PTHR22572">
    <property type="entry name" value="SUGAR-1-PHOSPHATE GUANYL TRANSFERASE"/>
    <property type="match status" value="1"/>
</dbReference>
<dbReference type="InterPro" id="IPR029044">
    <property type="entry name" value="Nucleotide-diphossugar_trans"/>
</dbReference>
<sequence length="422" mass="46755">MSYKAVILIGGPQKGTRFRPLSLEQPKPLFPIAGFPTIQHHIEQLCSKVEGLREILLIGFYQPSEIISFVSQAQRDYSVNIRYLQEFTALGTAGGIYHFRDQILFGRPTAVFIINADVCGDLPLDEMVAFRGTKPEASCIVLTTEATREQSVHYGCVVVDADSNEVMHYVEKPTTFVSTNISCGIYLVTVDLFEQLSSAFDKRSQLALHNDGDSMEPIEAIWFEADIFPNMASTGRFFALHTTRWWSQIKTAAAAVYANRHYLRLYHETHPQRLSKQTDDGPTIVGDVYIHPSATVDASAKIGPNVSIGKTVIVGPGVRLKESIVLEGAVLQDHSCVMHSIIGWNSVVGQWARVEGTPIGPNPNMPFAKLENKPLFKPDGRLNPALTILGCNVQIPRETIVLNSIVLPHKELSGNYKNQIIL</sequence>
<proteinExistence type="inferred from homology"/>
<dbReference type="SUPFAM" id="SSF51161">
    <property type="entry name" value="Trimeric LpxA-like enzymes"/>
    <property type="match status" value="1"/>
</dbReference>
<dbReference type="PROSITE" id="PS00101">
    <property type="entry name" value="HEXAPEP_TRANSFERASES"/>
    <property type="match status" value="1"/>
</dbReference>
<evidence type="ECO:0000313" key="5">
    <source>
        <dbReference type="Proteomes" id="UP000887566"/>
    </source>
</evidence>
<dbReference type="Gene3D" id="2.160.10.10">
    <property type="entry name" value="Hexapeptide repeat proteins"/>
    <property type="match status" value="1"/>
</dbReference>
<reference evidence="6" key="1">
    <citation type="submission" date="2022-11" db="UniProtKB">
        <authorList>
            <consortium name="WormBaseParasite"/>
        </authorList>
    </citation>
    <scope>IDENTIFICATION</scope>
</reference>
<evidence type="ECO:0000256" key="1">
    <source>
        <dbReference type="ARBA" id="ARBA00007274"/>
    </source>
</evidence>
<feature type="domain" description="Nucleotidyl transferase" evidence="3">
    <location>
        <begin position="4"/>
        <end position="200"/>
    </location>
</feature>
<comment type="similarity">
    <text evidence="1">Belongs to the transferase hexapeptide repeat family.</text>
</comment>
<dbReference type="GO" id="GO:0016740">
    <property type="term" value="F:transferase activity"/>
    <property type="evidence" value="ECO:0007669"/>
    <property type="project" value="UniProtKB-KW"/>
</dbReference>
<dbReference type="Proteomes" id="UP000887566">
    <property type="component" value="Unplaced"/>
</dbReference>
<name>A0A914VP99_9BILA</name>
<dbReference type="AlphaFoldDB" id="A0A914VP99"/>
<dbReference type="SUPFAM" id="SSF53448">
    <property type="entry name" value="Nucleotide-diphospho-sugar transferases"/>
    <property type="match status" value="1"/>
</dbReference>
<dbReference type="InterPro" id="IPR050486">
    <property type="entry name" value="Mannose-1P_guanyltransferase"/>
</dbReference>
<evidence type="ECO:0000259" key="4">
    <source>
        <dbReference type="Pfam" id="PF25087"/>
    </source>
</evidence>
<evidence type="ECO:0000259" key="3">
    <source>
        <dbReference type="Pfam" id="PF00483"/>
    </source>
</evidence>